<evidence type="ECO:0000313" key="2">
    <source>
        <dbReference type="Proteomes" id="UP000789920"/>
    </source>
</evidence>
<comment type="caution">
    <text evidence="1">The sequence shown here is derived from an EMBL/GenBank/DDBJ whole genome shotgun (WGS) entry which is preliminary data.</text>
</comment>
<proteinExistence type="predicted"/>
<name>A0ACA9R3Q6_9GLOM</name>
<dbReference type="EMBL" id="CAJVQC010042576">
    <property type="protein sequence ID" value="CAG8775635.1"/>
    <property type="molecule type" value="Genomic_DNA"/>
</dbReference>
<dbReference type="Proteomes" id="UP000789920">
    <property type="component" value="Unassembled WGS sequence"/>
</dbReference>
<sequence>MTQTSKNDTFLKQYQIEFFPHDSFETFEIYNSEFSSDSHKAFSTKYDKPIFLNKITFSQKYSIENFANDLKQYQKVEQHENILKFIAVLKQSISEVIFAHEFACDGTLRQYLKQNFNKINWIDKLCLAKQLVSAINYCHENDIIHTNLNSETIFVHKGDIK</sequence>
<gene>
    <name evidence="1" type="ORF">RPERSI_LOCUS16932</name>
</gene>
<accession>A0ACA9R3Q6</accession>
<organism evidence="1 2">
    <name type="scientific">Racocetra persica</name>
    <dbReference type="NCBI Taxonomy" id="160502"/>
    <lineage>
        <taxon>Eukaryota</taxon>
        <taxon>Fungi</taxon>
        <taxon>Fungi incertae sedis</taxon>
        <taxon>Mucoromycota</taxon>
        <taxon>Glomeromycotina</taxon>
        <taxon>Glomeromycetes</taxon>
        <taxon>Diversisporales</taxon>
        <taxon>Gigasporaceae</taxon>
        <taxon>Racocetra</taxon>
    </lineage>
</organism>
<reference evidence="1" key="1">
    <citation type="submission" date="2021-06" db="EMBL/GenBank/DDBJ databases">
        <authorList>
            <person name="Kallberg Y."/>
            <person name="Tangrot J."/>
            <person name="Rosling A."/>
        </authorList>
    </citation>
    <scope>NUCLEOTIDE SEQUENCE</scope>
    <source>
        <strain evidence="1">MA461A</strain>
    </source>
</reference>
<keyword evidence="2" id="KW-1185">Reference proteome</keyword>
<evidence type="ECO:0000313" key="1">
    <source>
        <dbReference type="EMBL" id="CAG8775635.1"/>
    </source>
</evidence>
<protein>
    <submittedName>
        <fullName evidence="1">36304_t:CDS:1</fullName>
    </submittedName>
</protein>
<feature type="non-terminal residue" evidence="1">
    <location>
        <position position="161"/>
    </location>
</feature>